<dbReference type="PANTHER" id="PTHR30427">
    <property type="entry name" value="TRANSCRIPTIONAL ACTIVATOR PROTEIN LYSR"/>
    <property type="match status" value="1"/>
</dbReference>
<organism evidence="6">
    <name type="scientific">Ralstonia solanacearum</name>
    <name type="common">Pseudomonas solanacearum</name>
    <dbReference type="NCBI Taxonomy" id="305"/>
    <lineage>
        <taxon>Bacteria</taxon>
        <taxon>Pseudomonadati</taxon>
        <taxon>Pseudomonadota</taxon>
        <taxon>Betaproteobacteria</taxon>
        <taxon>Burkholderiales</taxon>
        <taxon>Burkholderiaceae</taxon>
        <taxon>Ralstonia</taxon>
        <taxon>Ralstonia solanacearum species complex</taxon>
    </lineage>
</organism>
<evidence type="ECO:0000256" key="3">
    <source>
        <dbReference type="ARBA" id="ARBA00023125"/>
    </source>
</evidence>
<evidence type="ECO:0000256" key="1">
    <source>
        <dbReference type="ARBA" id="ARBA00009437"/>
    </source>
</evidence>
<feature type="domain" description="HTH lysR-type" evidence="5">
    <location>
        <begin position="27"/>
        <end position="84"/>
    </location>
</feature>
<dbReference type="SUPFAM" id="SSF46785">
    <property type="entry name" value="Winged helix' DNA-binding domain"/>
    <property type="match status" value="1"/>
</dbReference>
<keyword evidence="2" id="KW-0805">Transcription regulation</keyword>
<dbReference type="GO" id="GO:0043565">
    <property type="term" value="F:sequence-specific DNA binding"/>
    <property type="evidence" value="ECO:0007669"/>
    <property type="project" value="TreeGrafter"/>
</dbReference>
<reference evidence="6" key="1">
    <citation type="submission" date="2015-10" db="EMBL/GenBank/DDBJ databases">
        <authorList>
            <person name="Gilbert D.G."/>
        </authorList>
    </citation>
    <scope>NUCLEOTIDE SEQUENCE</scope>
    <source>
        <strain evidence="6">Phyl III-seqv23</strain>
    </source>
</reference>
<accession>A0A0S4VMC8</accession>
<dbReference type="SUPFAM" id="SSF53850">
    <property type="entry name" value="Periplasmic binding protein-like II"/>
    <property type="match status" value="1"/>
</dbReference>
<name>A0A0S4VMC8_RALSL</name>
<keyword evidence="4" id="KW-0804">Transcription</keyword>
<protein>
    <submittedName>
        <fullName evidence="6">Putative transcription regulator protein</fullName>
    </submittedName>
</protein>
<dbReference type="Gene3D" id="3.40.190.10">
    <property type="entry name" value="Periplasmic binding protein-like II"/>
    <property type="match status" value="2"/>
</dbReference>
<sequence length="347" mass="37547">MPRPRRGLAPDATINVSGWLTEDRAAMRLRQIEVFRAVMLVGTVSEAARMLAVSQPVVTRVLQHTELQLGFRLFDRTKGRLQPTAEAFELFTEVERLYQEVERVRRVSANLRHKGAGRLRVAATPSLAPSILAPAVRHFSQRHPDTQVRVFTHHTAEIVQGLLSQDIDVGFAFAPPVHPAIGTTPVAQGRILLAAPRAWVDAGADGPALHRMVAERPFIALEDQMSIGSLVGQTLARSGLAPRSTLEVQTYSLARSLVEEALGVTMLDQFTAATGSMDRIALFALEPAQTFEVRAMRAEHHAPSSLADSLVACFAQAARALSDALPERLGPVSFVLSPDGDAGDAPG</sequence>
<dbReference type="PROSITE" id="PS50931">
    <property type="entry name" value="HTH_LYSR"/>
    <property type="match status" value="1"/>
</dbReference>
<gene>
    <name evidence="6" type="ORF">TD1301_v1_1520011</name>
</gene>
<dbReference type="GO" id="GO:0009089">
    <property type="term" value="P:lysine biosynthetic process via diaminopimelate"/>
    <property type="evidence" value="ECO:0007669"/>
    <property type="project" value="TreeGrafter"/>
</dbReference>
<keyword evidence="3" id="KW-0238">DNA-binding</keyword>
<proteinExistence type="inferred from homology"/>
<evidence type="ECO:0000256" key="2">
    <source>
        <dbReference type="ARBA" id="ARBA00023015"/>
    </source>
</evidence>
<dbReference type="Gene3D" id="1.10.10.10">
    <property type="entry name" value="Winged helix-like DNA-binding domain superfamily/Winged helix DNA-binding domain"/>
    <property type="match status" value="1"/>
</dbReference>
<dbReference type="Pfam" id="PF03466">
    <property type="entry name" value="LysR_substrate"/>
    <property type="match status" value="1"/>
</dbReference>
<evidence type="ECO:0000313" key="6">
    <source>
        <dbReference type="EMBL" id="CUV35554.1"/>
    </source>
</evidence>
<dbReference type="InterPro" id="IPR000847">
    <property type="entry name" value="LysR_HTH_N"/>
</dbReference>
<dbReference type="InterPro" id="IPR036388">
    <property type="entry name" value="WH-like_DNA-bd_sf"/>
</dbReference>
<dbReference type="InterPro" id="IPR036390">
    <property type="entry name" value="WH_DNA-bd_sf"/>
</dbReference>
<dbReference type="GO" id="GO:0003700">
    <property type="term" value="F:DNA-binding transcription factor activity"/>
    <property type="evidence" value="ECO:0007669"/>
    <property type="project" value="InterPro"/>
</dbReference>
<comment type="similarity">
    <text evidence="1">Belongs to the LysR transcriptional regulatory family.</text>
</comment>
<dbReference type="AlphaFoldDB" id="A0A0S4VMC8"/>
<evidence type="ECO:0000259" key="5">
    <source>
        <dbReference type="PROSITE" id="PS50931"/>
    </source>
</evidence>
<dbReference type="Pfam" id="PF00126">
    <property type="entry name" value="HTH_1"/>
    <property type="match status" value="1"/>
</dbReference>
<evidence type="ECO:0000256" key="4">
    <source>
        <dbReference type="ARBA" id="ARBA00023163"/>
    </source>
</evidence>
<dbReference type="PANTHER" id="PTHR30427:SF1">
    <property type="entry name" value="TRANSCRIPTIONAL ACTIVATOR PROTEIN LYSR"/>
    <property type="match status" value="1"/>
</dbReference>
<dbReference type="EMBL" id="LN899825">
    <property type="protein sequence ID" value="CUV35554.1"/>
    <property type="molecule type" value="Genomic_DNA"/>
</dbReference>
<dbReference type="GO" id="GO:0010628">
    <property type="term" value="P:positive regulation of gene expression"/>
    <property type="evidence" value="ECO:0007669"/>
    <property type="project" value="TreeGrafter"/>
</dbReference>
<dbReference type="InterPro" id="IPR005119">
    <property type="entry name" value="LysR_subst-bd"/>
</dbReference>